<keyword evidence="1" id="KW-0472">Membrane</keyword>
<evidence type="ECO:0000256" key="1">
    <source>
        <dbReference type="SAM" id="Phobius"/>
    </source>
</evidence>
<feature type="transmembrane region" description="Helical" evidence="1">
    <location>
        <begin position="178"/>
        <end position="199"/>
    </location>
</feature>
<reference evidence="3" key="1">
    <citation type="submission" date="2025-08" db="UniProtKB">
        <authorList>
            <consortium name="RefSeq"/>
        </authorList>
    </citation>
    <scope>IDENTIFICATION</scope>
    <source>
        <tissue evidence="3">Whole sample</tissue>
    </source>
</reference>
<dbReference type="GeneID" id="111099646"/>
<dbReference type="Proteomes" id="UP000694844">
    <property type="component" value="Chromosome 6"/>
</dbReference>
<name>A0A8B8A7X4_CRAVI</name>
<keyword evidence="1" id="KW-0812">Transmembrane</keyword>
<evidence type="ECO:0000313" key="2">
    <source>
        <dbReference type="Proteomes" id="UP000694844"/>
    </source>
</evidence>
<dbReference type="AlphaFoldDB" id="A0A8B8A7X4"/>
<protein>
    <submittedName>
        <fullName evidence="3">Uncharacterized protein LOC111099646 isoform X1</fullName>
    </submittedName>
</protein>
<keyword evidence="1" id="KW-1133">Transmembrane helix</keyword>
<evidence type="ECO:0000313" key="3">
    <source>
        <dbReference type="RefSeq" id="XP_022286718.1"/>
    </source>
</evidence>
<accession>A0A8B8A7X4</accession>
<keyword evidence="2" id="KW-1185">Reference proteome</keyword>
<gene>
    <name evidence="3" type="primary">LOC111099646</name>
</gene>
<dbReference type="OrthoDB" id="6155505at2759"/>
<sequence>MNSYFLRGILVAILKQNLWNCDGCIQSGVTVELVQGCPQTRQAWEEAAVRKNCGGIPNSCSSFVYHCVMNTWRNVTLEVCAPSRKIVGNVCAEFSFLGLIIQRNSIVRCMECPVVYNSTESYRYPECYQHVRPSDPLTEPEVTTSVKTTTIRNVAPTSSVTKGGSTTENQHSTDEMRIIISSSVAGGLLIIIALTLTVFSRYKKRIDKNKNIHDKEEEVKWLSPSV</sequence>
<dbReference type="KEGG" id="cvn:111099646"/>
<proteinExistence type="predicted"/>
<organism evidence="2 3">
    <name type="scientific">Crassostrea virginica</name>
    <name type="common">Eastern oyster</name>
    <dbReference type="NCBI Taxonomy" id="6565"/>
    <lineage>
        <taxon>Eukaryota</taxon>
        <taxon>Metazoa</taxon>
        <taxon>Spiralia</taxon>
        <taxon>Lophotrochozoa</taxon>
        <taxon>Mollusca</taxon>
        <taxon>Bivalvia</taxon>
        <taxon>Autobranchia</taxon>
        <taxon>Pteriomorphia</taxon>
        <taxon>Ostreida</taxon>
        <taxon>Ostreoidea</taxon>
        <taxon>Ostreidae</taxon>
        <taxon>Crassostrea</taxon>
    </lineage>
</organism>
<dbReference type="RefSeq" id="XP_022286718.1">
    <property type="nucleotide sequence ID" value="XM_022431010.1"/>
</dbReference>